<name>A0ABQ5K414_9EUKA</name>
<evidence type="ECO:0000313" key="2">
    <source>
        <dbReference type="EMBL" id="GKT27313.1"/>
    </source>
</evidence>
<feature type="compositionally biased region" description="Low complexity" evidence="1">
    <location>
        <begin position="699"/>
        <end position="709"/>
    </location>
</feature>
<organism evidence="2 3">
    <name type="scientific">Aduncisulcus paluster</name>
    <dbReference type="NCBI Taxonomy" id="2918883"/>
    <lineage>
        <taxon>Eukaryota</taxon>
        <taxon>Metamonada</taxon>
        <taxon>Carpediemonas-like organisms</taxon>
        <taxon>Aduncisulcus</taxon>
    </lineage>
</organism>
<keyword evidence="3" id="KW-1185">Reference proteome</keyword>
<feature type="compositionally biased region" description="Basic and acidic residues" evidence="1">
    <location>
        <begin position="124"/>
        <end position="138"/>
    </location>
</feature>
<accession>A0ABQ5K414</accession>
<evidence type="ECO:0000256" key="1">
    <source>
        <dbReference type="SAM" id="MobiDB-lite"/>
    </source>
</evidence>
<dbReference type="EMBL" id="BQXS01012732">
    <property type="protein sequence ID" value="GKT27313.1"/>
    <property type="molecule type" value="Genomic_DNA"/>
</dbReference>
<proteinExistence type="predicted"/>
<evidence type="ECO:0000313" key="3">
    <source>
        <dbReference type="Proteomes" id="UP001057375"/>
    </source>
</evidence>
<comment type="caution">
    <text evidence="2">The sequence shown here is derived from an EMBL/GenBank/DDBJ whole genome shotgun (WGS) entry which is preliminary data.</text>
</comment>
<dbReference type="Proteomes" id="UP001057375">
    <property type="component" value="Unassembled WGS sequence"/>
</dbReference>
<reference evidence="2" key="1">
    <citation type="submission" date="2022-03" db="EMBL/GenBank/DDBJ databases">
        <title>Draft genome sequence of Aduncisulcus paluster, a free-living microaerophilic Fornicata.</title>
        <authorList>
            <person name="Yuyama I."/>
            <person name="Kume K."/>
            <person name="Tamura T."/>
            <person name="Inagaki Y."/>
            <person name="Hashimoto T."/>
        </authorList>
    </citation>
    <scope>NUCLEOTIDE SEQUENCE</scope>
    <source>
        <strain evidence="2">NY0171</strain>
    </source>
</reference>
<feature type="region of interest" description="Disordered" evidence="1">
    <location>
        <begin position="115"/>
        <end position="140"/>
    </location>
</feature>
<sequence length="719" mass="81480">MQHLDIPEALTLEPDAPAEEEHFYSLPSTFFATASLPSVIPKVHEDGSRGGTVMFIQEVFDVTKRIWYRFNRDHAQKADFYYKNLKGKKSEFLPLILWNDVRRLREKISETKKDSLEAPSSLSSHERRTAPVTPDHKFFSPTGAPRLSKNRIGGSATHRLALGSSSTFSSLRQRRALGPSEHIAKFNEHRVLVERLYDCLHFIQDCIDSLMATPKQLQDSSVIPWETLLLQLRELGISNDLKTAISLFLTSDPTTGSVPLASMLSCDKGWRLLLNVFSIFPKTSLLPFVKHITCHMRLLVDCTFRYTQPQMFFTLKHFDEHTTVGGKKYKERWGSLKSLLDNSRDIKNSVCMLVNRSLRDLQSEEAFQREMHSRIAGSDSSSSNPVYIPDVMRSGADGKSVLEKVWDNINDIVSRLDGDTAYQYVVFMMDTWTQYDFLTILSNYHSANVFCSIVAKVCDKWNDLNKKYMIFQQMSATIMPQMQQLAWMEQQLAYMDSHGLSVPMPGAQPQMSATIMPQMQQLAWMEQQLAYMDSHGLSVPMPGAQPVPVSDTDKAKYRETFQQHQKQHMELRTMIEAEKAFFSKEENDLPKISSDLQILVNQLLYVIDFAVLFSKVGVVSTGTSDLGLPTPHYIIQLLTSIISTIPFLGTSLHQMIKLSSVDGTCFLTDPEMKAHEDTMDFLKELQRIVTEQSKAQAQAQALARSQGQAPSGIPPQGHP</sequence>
<feature type="region of interest" description="Disordered" evidence="1">
    <location>
        <begin position="699"/>
        <end position="719"/>
    </location>
</feature>
<protein>
    <submittedName>
        <fullName evidence="2">Uncharacterized protein</fullName>
    </submittedName>
</protein>
<gene>
    <name evidence="2" type="ORF">ADUPG1_013761</name>
</gene>